<reference evidence="1" key="1">
    <citation type="submission" date="2020-02" db="EMBL/GenBank/DDBJ databases">
        <authorList>
            <person name="Meier V. D."/>
        </authorList>
    </citation>
    <scope>NUCLEOTIDE SEQUENCE</scope>
    <source>
        <strain evidence="1">AVDCRST_MAG96</strain>
    </source>
</reference>
<dbReference type="AlphaFoldDB" id="A0A6J4SSR9"/>
<gene>
    <name evidence="1" type="ORF">AVDCRST_MAG96-2142</name>
</gene>
<accession>A0A6J4SSR9</accession>
<name>A0A6J4SSR9_9BACT</name>
<dbReference type="EMBL" id="CADCVN010000826">
    <property type="protein sequence ID" value="CAA9504293.1"/>
    <property type="molecule type" value="Genomic_DNA"/>
</dbReference>
<sequence>MQVKIQIVNHVFLRAEERGATEEEIRNVLETGISIKAKSNRLGKEKIFQFERVLNKRYFQQKK</sequence>
<organism evidence="1">
    <name type="scientific">uncultured Segetibacter sp</name>
    <dbReference type="NCBI Taxonomy" id="481133"/>
    <lineage>
        <taxon>Bacteria</taxon>
        <taxon>Pseudomonadati</taxon>
        <taxon>Bacteroidota</taxon>
        <taxon>Chitinophagia</taxon>
        <taxon>Chitinophagales</taxon>
        <taxon>Chitinophagaceae</taxon>
        <taxon>Segetibacter</taxon>
        <taxon>environmental samples</taxon>
    </lineage>
</organism>
<evidence type="ECO:0000313" key="1">
    <source>
        <dbReference type="EMBL" id="CAA9504293.1"/>
    </source>
</evidence>
<proteinExistence type="predicted"/>
<protein>
    <submittedName>
        <fullName evidence="1">Uncharacterized protein</fullName>
    </submittedName>
</protein>